<sequence length="219" mass="23771">MAKYLLVLATLLATVRAYCPNACSGHGSCGINDKCTCYLRPNGDPAWTGHDCSMRTCPKGNAWVAEEAVSLDDVHPRMECSNKGMCDRETGECVCFENYDGKACERTICPNDCSGRGICLPQKSLAALEGATYDTPWDAEKHLGCKCDAGYRGPDCSQKECPSGDDILGREGGSEGRDCSGRGKCNYVTGLCQCFTGYFGNRCHIRLFSAKTESMIYII</sequence>
<evidence type="ECO:0000256" key="2">
    <source>
        <dbReference type="ARBA" id="ARBA00022737"/>
    </source>
</evidence>
<dbReference type="Gene3D" id="2.10.25.10">
    <property type="entry name" value="Laminin"/>
    <property type="match status" value="3"/>
</dbReference>
<evidence type="ECO:0000259" key="5">
    <source>
        <dbReference type="PROSITE" id="PS00022"/>
    </source>
</evidence>
<evidence type="ECO:0000259" key="6">
    <source>
        <dbReference type="PROSITE" id="PS01186"/>
    </source>
</evidence>
<dbReference type="PRINTS" id="PR00011">
    <property type="entry name" value="EGFLAMININ"/>
</dbReference>
<feature type="domain" description="EGF-like" evidence="5 6">
    <location>
        <begin position="192"/>
        <end position="203"/>
    </location>
</feature>
<dbReference type="GO" id="GO:0007157">
    <property type="term" value="P:heterophilic cell-cell adhesion via plasma membrane cell adhesion molecules"/>
    <property type="evidence" value="ECO:0007669"/>
    <property type="project" value="TreeGrafter"/>
</dbReference>
<evidence type="ECO:0000256" key="1">
    <source>
        <dbReference type="ARBA" id="ARBA00022536"/>
    </source>
</evidence>
<dbReference type="PROSITE" id="PS01186">
    <property type="entry name" value="EGF_2"/>
    <property type="match status" value="1"/>
</dbReference>
<gene>
    <name evidence="7" type="primary">Sig3</name>
</gene>
<proteinExistence type="evidence at transcript level"/>
<keyword evidence="3" id="KW-1015">Disulfide bond</keyword>
<reference evidence="7" key="1">
    <citation type="journal article" date="1999" name="Appl. Environ. Microbiol.">
        <title>Identification of a new gene family expressed during the onset of sexual reproduction in the centric diatom Thalassiosira weissflogii.</title>
        <authorList>
            <person name="Armbrust E.V."/>
        </authorList>
    </citation>
    <scope>NUCLEOTIDE SEQUENCE</scope>
</reference>
<evidence type="ECO:0000256" key="3">
    <source>
        <dbReference type="ARBA" id="ARBA00023157"/>
    </source>
</evidence>
<feature type="chain" id="PRO_5004338769" evidence="4">
    <location>
        <begin position="18"/>
        <end position="219"/>
    </location>
</feature>
<dbReference type="InterPro" id="IPR000742">
    <property type="entry name" value="EGF"/>
</dbReference>
<name>Q9Y0F6_THAWE</name>
<protein>
    <submittedName>
        <fullName evidence="7">Sexually induced protein 3</fullName>
    </submittedName>
</protein>
<feature type="domain" description="EGF-like" evidence="5">
    <location>
        <begin position="93"/>
        <end position="104"/>
    </location>
</feature>
<organism evidence="7">
    <name type="scientific">Thalassiosira weissflogii</name>
    <name type="common">Marine diatom</name>
    <dbReference type="NCBI Taxonomy" id="1577725"/>
    <lineage>
        <taxon>Eukaryota</taxon>
        <taxon>Sar</taxon>
        <taxon>Stramenopiles</taxon>
        <taxon>Ochrophyta</taxon>
        <taxon>Bacillariophyta</taxon>
        <taxon>Coscinodiscophyceae</taxon>
        <taxon>Thalassiosirophycidae</taxon>
        <taxon>Thalassiosirales</taxon>
        <taxon>Thalassiosiraceae</taxon>
        <taxon>Conticribra</taxon>
    </lineage>
</organism>
<keyword evidence="1" id="KW-0245">EGF-like domain</keyword>
<dbReference type="GO" id="GO:0042803">
    <property type="term" value="F:protein homodimerization activity"/>
    <property type="evidence" value="ECO:0007669"/>
    <property type="project" value="TreeGrafter"/>
</dbReference>
<accession>Q9Y0F6</accession>
<dbReference type="AlphaFoldDB" id="Q9Y0F6"/>
<keyword evidence="4" id="KW-0732">Signal</keyword>
<evidence type="ECO:0000256" key="4">
    <source>
        <dbReference type="SAM" id="SignalP"/>
    </source>
</evidence>
<dbReference type="Pfam" id="PF07974">
    <property type="entry name" value="EGF_2"/>
    <property type="match status" value="2"/>
</dbReference>
<dbReference type="PROSITE" id="PS00022">
    <property type="entry name" value="EGF_1"/>
    <property type="match status" value="2"/>
</dbReference>
<dbReference type="EMBL" id="AF154501">
    <property type="protein sequence ID" value="AAD41095.1"/>
    <property type="molecule type" value="mRNA"/>
</dbReference>
<keyword evidence="2" id="KW-0677">Repeat</keyword>
<dbReference type="InterPro" id="IPR051216">
    <property type="entry name" value="Teneurin"/>
</dbReference>
<feature type="signal peptide" evidence="4">
    <location>
        <begin position="1"/>
        <end position="17"/>
    </location>
</feature>
<dbReference type="GO" id="GO:0046982">
    <property type="term" value="F:protein heterodimerization activity"/>
    <property type="evidence" value="ECO:0007669"/>
    <property type="project" value="TreeGrafter"/>
</dbReference>
<dbReference type="PANTHER" id="PTHR11219:SF69">
    <property type="entry name" value="TENEURIN-A"/>
    <property type="match status" value="1"/>
</dbReference>
<dbReference type="PANTHER" id="PTHR11219">
    <property type="entry name" value="TENEURIN AND N-ACETYLGLUCOSAMINE-1-PHOSPHODIESTER ALPHA-N-ACETYLGLUCOSAMINIDASE"/>
    <property type="match status" value="1"/>
</dbReference>
<dbReference type="GO" id="GO:0050839">
    <property type="term" value="F:cell adhesion molecule binding"/>
    <property type="evidence" value="ECO:0007669"/>
    <property type="project" value="TreeGrafter"/>
</dbReference>
<evidence type="ECO:0000313" key="7">
    <source>
        <dbReference type="EMBL" id="AAD41095.1"/>
    </source>
</evidence>
<dbReference type="InterPro" id="IPR013111">
    <property type="entry name" value="EGF_extracell"/>
</dbReference>